<gene>
    <name evidence="5" type="ORF">SAMN04488528_100751</name>
</gene>
<name>A0A1I0X4R9_9CLOT</name>
<dbReference type="SUPFAM" id="SSF46689">
    <property type="entry name" value="Homeodomain-like"/>
    <property type="match status" value="2"/>
</dbReference>
<organism evidence="5 6">
    <name type="scientific">Clostridium frigidicarnis</name>
    <dbReference type="NCBI Taxonomy" id="84698"/>
    <lineage>
        <taxon>Bacteria</taxon>
        <taxon>Bacillati</taxon>
        <taxon>Bacillota</taxon>
        <taxon>Clostridia</taxon>
        <taxon>Eubacteriales</taxon>
        <taxon>Clostridiaceae</taxon>
        <taxon>Clostridium</taxon>
    </lineage>
</organism>
<dbReference type="RefSeq" id="WP_090039724.1">
    <property type="nucleotide sequence ID" value="NZ_FOKI01000007.1"/>
</dbReference>
<dbReference type="InterPro" id="IPR018062">
    <property type="entry name" value="HTH_AraC-typ_CS"/>
</dbReference>
<reference evidence="5 6" key="1">
    <citation type="submission" date="2016-10" db="EMBL/GenBank/DDBJ databases">
        <authorList>
            <person name="de Groot N.N."/>
        </authorList>
    </citation>
    <scope>NUCLEOTIDE SEQUENCE [LARGE SCALE GENOMIC DNA]</scope>
    <source>
        <strain evidence="5 6">DSM 12271</strain>
    </source>
</reference>
<dbReference type="Gene3D" id="1.10.10.60">
    <property type="entry name" value="Homeodomain-like"/>
    <property type="match status" value="2"/>
</dbReference>
<dbReference type="OrthoDB" id="1410840at2"/>
<feature type="domain" description="HTH araC/xylS-type" evidence="4">
    <location>
        <begin position="243"/>
        <end position="341"/>
    </location>
</feature>
<evidence type="ECO:0000256" key="2">
    <source>
        <dbReference type="ARBA" id="ARBA00023125"/>
    </source>
</evidence>
<dbReference type="InterPro" id="IPR018060">
    <property type="entry name" value="HTH_AraC"/>
</dbReference>
<dbReference type="EMBL" id="FOKI01000007">
    <property type="protein sequence ID" value="SFA95657.1"/>
    <property type="molecule type" value="Genomic_DNA"/>
</dbReference>
<accession>A0A1I0X4R9</accession>
<protein>
    <submittedName>
        <fullName evidence="5">Ligand-binding sensor domain-containing protein</fullName>
    </submittedName>
</protein>
<dbReference type="PANTHER" id="PTHR43280">
    <property type="entry name" value="ARAC-FAMILY TRANSCRIPTIONAL REGULATOR"/>
    <property type="match status" value="1"/>
</dbReference>
<dbReference type="PROSITE" id="PS00041">
    <property type="entry name" value="HTH_ARAC_FAMILY_1"/>
    <property type="match status" value="1"/>
</dbReference>
<sequence length="345" mass="39446">MIKDNLNLNKVIDLEKWVNLQESLAVVTKVAIIIVDYKGNPVTKHSGCHRFCKAVRANPELVKYCQKCDSRGGLEAVRLNEPYIYLCHYNIVDIAIPIIIDGKYIGAVMAGQVKLSDTNASDILEQIVGTSNNFIVKKALEDFKNYYDELPILSYEEVKEIANMLFSLCNYLVEEALDKNLISEMYRNTIKNQSEIDSNILTGYTIKNIEHAKKEMSNAIINAYIGEKPSSNEDMITVSNTLKPAIEYIYKHKSENVTAEKAAKICHISSSYFSRLFIKEAGEKFSTYVSKLKIEWAKSILEETDMHINEISDELGFSESGYFIKIFKRYEGITPLLYRKYCKRK</sequence>
<keyword evidence="1" id="KW-0805">Transcription regulation</keyword>
<dbReference type="Proteomes" id="UP000198619">
    <property type="component" value="Unassembled WGS sequence"/>
</dbReference>
<dbReference type="InterPro" id="IPR020449">
    <property type="entry name" value="Tscrpt_reg_AraC-type_HTH"/>
</dbReference>
<dbReference type="PROSITE" id="PS01124">
    <property type="entry name" value="HTH_ARAC_FAMILY_2"/>
    <property type="match status" value="1"/>
</dbReference>
<evidence type="ECO:0000313" key="6">
    <source>
        <dbReference type="Proteomes" id="UP000198619"/>
    </source>
</evidence>
<proteinExistence type="predicted"/>
<dbReference type="STRING" id="84698.SAMN04488528_100751"/>
<evidence type="ECO:0000256" key="1">
    <source>
        <dbReference type="ARBA" id="ARBA00023015"/>
    </source>
</evidence>
<keyword evidence="3" id="KW-0804">Transcription</keyword>
<dbReference type="InterPro" id="IPR009057">
    <property type="entry name" value="Homeodomain-like_sf"/>
</dbReference>
<evidence type="ECO:0000313" key="5">
    <source>
        <dbReference type="EMBL" id="SFA95657.1"/>
    </source>
</evidence>
<dbReference type="PANTHER" id="PTHR43280:SF28">
    <property type="entry name" value="HTH-TYPE TRANSCRIPTIONAL ACTIVATOR RHAS"/>
    <property type="match status" value="1"/>
</dbReference>
<dbReference type="SMART" id="SM00342">
    <property type="entry name" value="HTH_ARAC"/>
    <property type="match status" value="1"/>
</dbReference>
<dbReference type="Pfam" id="PF10114">
    <property type="entry name" value="PocR"/>
    <property type="match status" value="1"/>
</dbReference>
<keyword evidence="2" id="KW-0238">DNA-binding</keyword>
<dbReference type="PRINTS" id="PR00032">
    <property type="entry name" value="HTHARAC"/>
</dbReference>
<dbReference type="AlphaFoldDB" id="A0A1I0X4R9"/>
<dbReference type="GO" id="GO:0043565">
    <property type="term" value="F:sequence-specific DNA binding"/>
    <property type="evidence" value="ECO:0007669"/>
    <property type="project" value="InterPro"/>
</dbReference>
<keyword evidence="6" id="KW-1185">Reference proteome</keyword>
<dbReference type="InterPro" id="IPR018771">
    <property type="entry name" value="PocR_dom"/>
</dbReference>
<evidence type="ECO:0000256" key="3">
    <source>
        <dbReference type="ARBA" id="ARBA00023163"/>
    </source>
</evidence>
<dbReference type="GO" id="GO:0003700">
    <property type="term" value="F:DNA-binding transcription factor activity"/>
    <property type="evidence" value="ECO:0007669"/>
    <property type="project" value="InterPro"/>
</dbReference>
<dbReference type="Pfam" id="PF12833">
    <property type="entry name" value="HTH_18"/>
    <property type="match status" value="1"/>
</dbReference>
<evidence type="ECO:0000259" key="4">
    <source>
        <dbReference type="PROSITE" id="PS01124"/>
    </source>
</evidence>